<accession>B8I047</accession>
<evidence type="ECO:0000256" key="1">
    <source>
        <dbReference type="SAM" id="Phobius"/>
    </source>
</evidence>
<keyword evidence="3" id="KW-1185">Reference proteome</keyword>
<keyword evidence="1" id="KW-1133">Transmembrane helix</keyword>
<keyword evidence="1" id="KW-0472">Membrane</keyword>
<dbReference type="InterPro" id="IPR007060">
    <property type="entry name" value="FtsL/DivIC"/>
</dbReference>
<dbReference type="STRING" id="394503.Ccel_3081"/>
<dbReference type="AlphaFoldDB" id="B8I047"/>
<proteinExistence type="predicted"/>
<gene>
    <name evidence="2" type="ordered locus">Ccel_3081</name>
</gene>
<protein>
    <submittedName>
        <fullName evidence="2">Septum formation initiator</fullName>
    </submittedName>
</protein>
<evidence type="ECO:0000313" key="2">
    <source>
        <dbReference type="EMBL" id="ACL77373.1"/>
    </source>
</evidence>
<dbReference type="Proteomes" id="UP000001349">
    <property type="component" value="Chromosome"/>
</dbReference>
<dbReference type="KEGG" id="cce:Ccel_3081"/>
<dbReference type="eggNOG" id="COG2919">
    <property type="taxonomic scope" value="Bacteria"/>
</dbReference>
<dbReference type="Pfam" id="PF04977">
    <property type="entry name" value="DivIC"/>
    <property type="match status" value="1"/>
</dbReference>
<name>B8I047_RUMCH</name>
<dbReference type="EMBL" id="CP001348">
    <property type="protein sequence ID" value="ACL77373.1"/>
    <property type="molecule type" value="Genomic_DNA"/>
</dbReference>
<dbReference type="OrthoDB" id="9815382at2"/>
<keyword evidence="1" id="KW-0812">Transmembrane</keyword>
<dbReference type="HOGENOM" id="CLU_134863_4_1_9"/>
<evidence type="ECO:0000313" key="3">
    <source>
        <dbReference type="Proteomes" id="UP000001349"/>
    </source>
</evidence>
<organism evidence="2 3">
    <name type="scientific">Ruminiclostridium cellulolyticum (strain ATCC 35319 / DSM 5812 / JCM 6584 / H10)</name>
    <name type="common">Clostridium cellulolyticum</name>
    <dbReference type="NCBI Taxonomy" id="394503"/>
    <lineage>
        <taxon>Bacteria</taxon>
        <taxon>Bacillati</taxon>
        <taxon>Bacillota</taxon>
        <taxon>Clostridia</taxon>
        <taxon>Eubacteriales</taxon>
        <taxon>Oscillospiraceae</taxon>
        <taxon>Ruminiclostridium</taxon>
    </lineage>
</organism>
<reference evidence="2 3" key="1">
    <citation type="submission" date="2009-01" db="EMBL/GenBank/DDBJ databases">
        <title>Complete sequence of Clostridium cellulolyticum H10.</title>
        <authorList>
            <consortium name="US DOE Joint Genome Institute"/>
            <person name="Lucas S."/>
            <person name="Copeland A."/>
            <person name="Lapidus A."/>
            <person name="Glavina del Rio T."/>
            <person name="Dalin E."/>
            <person name="Tice H."/>
            <person name="Bruce D."/>
            <person name="Goodwin L."/>
            <person name="Pitluck S."/>
            <person name="Chertkov O."/>
            <person name="Saunders E."/>
            <person name="Brettin T."/>
            <person name="Detter J.C."/>
            <person name="Han C."/>
            <person name="Larimer F."/>
            <person name="Land M."/>
            <person name="Hauser L."/>
            <person name="Kyrpides N."/>
            <person name="Ivanova N."/>
            <person name="Zhou J."/>
            <person name="Richardson P."/>
        </authorList>
    </citation>
    <scope>NUCLEOTIDE SEQUENCE [LARGE SCALE GENOMIC DNA]</scope>
    <source>
        <strain evidence="3">ATCC 35319 / DSM 5812 / JCM 6584 / H10</strain>
    </source>
</reference>
<sequence precursor="true">MKKRKKFNIWTLILIAAFCYFVYTVYHQQALLEVGNTKLSDLKANIHSEEVKKQQLEKQKSMINTDEFAEKIARDKLGYVKDGEKIYIDTNK</sequence>
<feature type="transmembrane region" description="Helical" evidence="1">
    <location>
        <begin position="7"/>
        <end position="26"/>
    </location>
</feature>
<dbReference type="RefSeq" id="WP_015926432.1">
    <property type="nucleotide sequence ID" value="NC_011898.1"/>
</dbReference>